<evidence type="ECO:0000256" key="3">
    <source>
        <dbReference type="ARBA" id="ARBA00022989"/>
    </source>
</evidence>
<comment type="caution">
    <text evidence="9">The sequence shown here is derived from an EMBL/GenBank/DDBJ whole genome shotgun (WGS) entry which is preliminary data.</text>
</comment>
<evidence type="ECO:0000256" key="7">
    <source>
        <dbReference type="SAM" id="Phobius"/>
    </source>
</evidence>
<evidence type="ECO:0000256" key="1">
    <source>
        <dbReference type="ARBA" id="ARBA00004141"/>
    </source>
</evidence>
<gene>
    <name evidence="9" type="ORF">AJ78_07011</name>
</gene>
<feature type="region of interest" description="Disordered" evidence="6">
    <location>
        <begin position="512"/>
        <end position="571"/>
    </location>
</feature>
<keyword evidence="2 7" id="KW-0812">Transmembrane</keyword>
<feature type="transmembrane region" description="Helical" evidence="7">
    <location>
        <begin position="59"/>
        <end position="80"/>
    </location>
</feature>
<comment type="similarity">
    <text evidence="5">Belongs to the SAT4 family.</text>
</comment>
<name>A0A1J9P8Y5_9EURO</name>
<accession>A0A1J9P8Y5</accession>
<protein>
    <recommendedName>
        <fullName evidence="8">Rhodopsin domain-containing protein</fullName>
    </recommendedName>
</protein>
<dbReference type="Pfam" id="PF07956">
    <property type="entry name" value="DUF1690"/>
    <property type="match status" value="2"/>
</dbReference>
<evidence type="ECO:0000256" key="2">
    <source>
        <dbReference type="ARBA" id="ARBA00022692"/>
    </source>
</evidence>
<feature type="transmembrane region" description="Helical" evidence="7">
    <location>
        <begin position="137"/>
        <end position="159"/>
    </location>
</feature>
<feature type="transmembrane region" description="Helical" evidence="7">
    <location>
        <begin position="216"/>
        <end position="237"/>
    </location>
</feature>
<feature type="compositionally biased region" description="Low complexity" evidence="6">
    <location>
        <begin position="529"/>
        <end position="542"/>
    </location>
</feature>
<evidence type="ECO:0000256" key="4">
    <source>
        <dbReference type="ARBA" id="ARBA00023136"/>
    </source>
</evidence>
<feature type="domain" description="Rhodopsin" evidence="8">
    <location>
        <begin position="43"/>
        <end position="280"/>
    </location>
</feature>
<dbReference type="OrthoDB" id="5544375at2759"/>
<dbReference type="EMBL" id="LGRN01000412">
    <property type="protein sequence ID" value="OJD12386.1"/>
    <property type="molecule type" value="Genomic_DNA"/>
</dbReference>
<dbReference type="PANTHER" id="PTHR33048:SF47">
    <property type="entry name" value="INTEGRAL MEMBRANE PROTEIN-RELATED"/>
    <property type="match status" value="1"/>
</dbReference>
<feature type="transmembrane region" description="Helical" evidence="7">
    <location>
        <begin position="27"/>
        <end position="47"/>
    </location>
</feature>
<dbReference type="Pfam" id="PF20684">
    <property type="entry name" value="Fung_rhodopsin"/>
    <property type="match status" value="1"/>
</dbReference>
<dbReference type="GO" id="GO:0016020">
    <property type="term" value="C:membrane"/>
    <property type="evidence" value="ECO:0007669"/>
    <property type="project" value="UniProtKB-SubCell"/>
</dbReference>
<evidence type="ECO:0000256" key="5">
    <source>
        <dbReference type="ARBA" id="ARBA00038359"/>
    </source>
</evidence>
<dbReference type="PANTHER" id="PTHR33048">
    <property type="entry name" value="PTH11-LIKE INTEGRAL MEMBRANE PROTEIN (AFU_ORTHOLOGUE AFUA_5G11245)"/>
    <property type="match status" value="1"/>
</dbReference>
<dbReference type="InterPro" id="IPR012471">
    <property type="entry name" value="DUF1690"/>
</dbReference>
<evidence type="ECO:0000313" key="10">
    <source>
        <dbReference type="Proteomes" id="UP000182235"/>
    </source>
</evidence>
<keyword evidence="4 7" id="KW-0472">Membrane</keyword>
<keyword evidence="10" id="KW-1185">Reference proteome</keyword>
<feature type="transmembrane region" description="Helical" evidence="7">
    <location>
        <begin position="257"/>
        <end position="279"/>
    </location>
</feature>
<reference evidence="9 10" key="1">
    <citation type="submission" date="2015-07" db="EMBL/GenBank/DDBJ databases">
        <title>Emmonsia species relationships and genome sequence.</title>
        <authorList>
            <consortium name="The Broad Institute Genomics Platform"/>
            <person name="Cuomo C.A."/>
            <person name="Munoz J.F."/>
            <person name="Imamovic A."/>
            <person name="Priest M.E."/>
            <person name="Young S."/>
            <person name="Clay O.K."/>
            <person name="McEwen J.G."/>
        </authorList>
    </citation>
    <scope>NUCLEOTIDE SEQUENCE [LARGE SCALE GENOMIC DNA]</scope>
    <source>
        <strain evidence="9 10">UAMH 9510</strain>
    </source>
</reference>
<sequence>MEALSPPPPPGVEPNFIDPVSRAGQGIVINAVFLPLAVISVVARLLTRGRFLRYIGIDDYVMVLALLCVIAFAIITITSVDYGLGKHAWDVTLPQHIAYLRNAVGESVLYVCGSAAVKISIILFYQRIFPPSRVHLICDGLIMFILCYTAASIFVIIFMCRPVDKFWDVVMTSGRCVNQEAAYYANSGLSIVTDIVTLIVPMPLVRRLNIPLQQKMVVACFLGMGAFVCIISVIRLFSIYQLFTRSDGTWYAMNTTIWSLLEIYIGIILGCAPTLRPLFIRFLPGRRSRQGVSPRDSSTCCSNCWRHWFSKLQRRLSRSTFSSGSVSLGGGKEKHGSIFKFNPNGNAEHLEVGLPSRPQSVVVRERYRDMRGERVILGRHLHPGLSGIFKSMGRGTEAVRGVKVDIGFELHDDVGDCGQAGGNGGGEAAGGRDVGAGIQRNNVTTRSREDWPPIEDETPVQFSQEFVESLQASSETDSSRAQTIELHIQNRIAAELERIRARETQTLADLEKRIAGQSPLSSRNQPAESRQSQSTPSPSLSLDAPRVPFAGPGSAAELSSLSPTESTATTANGTIQELSSAQLQQDISALSAKLAERRKVRDLDEGVEKAREEVVRCLRGNEKRPLDCWREVEGFKREVGRLERLWVEKVVG</sequence>
<feature type="compositionally biased region" description="Polar residues" evidence="6">
    <location>
        <begin position="518"/>
        <end position="528"/>
    </location>
</feature>
<dbReference type="Proteomes" id="UP000182235">
    <property type="component" value="Unassembled WGS sequence"/>
</dbReference>
<dbReference type="STRING" id="1447872.A0A1J9P8Y5"/>
<dbReference type="VEuPathDB" id="FungiDB:AJ78_07011"/>
<evidence type="ECO:0000256" key="6">
    <source>
        <dbReference type="SAM" id="MobiDB-lite"/>
    </source>
</evidence>
<dbReference type="InterPro" id="IPR052337">
    <property type="entry name" value="SAT4-like"/>
</dbReference>
<feature type="region of interest" description="Disordered" evidence="6">
    <location>
        <begin position="421"/>
        <end position="459"/>
    </location>
</feature>
<evidence type="ECO:0000259" key="8">
    <source>
        <dbReference type="Pfam" id="PF20684"/>
    </source>
</evidence>
<evidence type="ECO:0000313" key="9">
    <source>
        <dbReference type="EMBL" id="OJD12386.1"/>
    </source>
</evidence>
<proteinExistence type="inferred from homology"/>
<dbReference type="AlphaFoldDB" id="A0A1J9P8Y5"/>
<comment type="subcellular location">
    <subcellularLocation>
        <location evidence="1">Membrane</location>
        <topology evidence="1">Multi-pass membrane protein</topology>
    </subcellularLocation>
</comment>
<feature type="transmembrane region" description="Helical" evidence="7">
    <location>
        <begin position="181"/>
        <end position="204"/>
    </location>
</feature>
<feature type="compositionally biased region" description="Polar residues" evidence="6">
    <location>
        <begin position="557"/>
        <end position="571"/>
    </location>
</feature>
<keyword evidence="3 7" id="KW-1133">Transmembrane helix</keyword>
<dbReference type="InterPro" id="IPR049326">
    <property type="entry name" value="Rhodopsin_dom_fungi"/>
</dbReference>
<organism evidence="9 10">
    <name type="scientific">Emergomyces pasteurianus Ep9510</name>
    <dbReference type="NCBI Taxonomy" id="1447872"/>
    <lineage>
        <taxon>Eukaryota</taxon>
        <taxon>Fungi</taxon>
        <taxon>Dikarya</taxon>
        <taxon>Ascomycota</taxon>
        <taxon>Pezizomycotina</taxon>
        <taxon>Eurotiomycetes</taxon>
        <taxon>Eurotiomycetidae</taxon>
        <taxon>Onygenales</taxon>
        <taxon>Ajellomycetaceae</taxon>
        <taxon>Emergomyces</taxon>
    </lineage>
</organism>
<feature type="compositionally biased region" description="Gly residues" evidence="6">
    <location>
        <begin position="421"/>
        <end position="434"/>
    </location>
</feature>